<dbReference type="Proteomes" id="UP000179266">
    <property type="component" value="Unassembled WGS sequence"/>
</dbReference>
<accession>A0A1F7SAY8</accession>
<protein>
    <recommendedName>
        <fullName evidence="3">DUF4926 domain-containing protein</fullName>
    </recommendedName>
</protein>
<evidence type="ECO:0008006" key="3">
    <source>
        <dbReference type="Google" id="ProtNLM"/>
    </source>
</evidence>
<dbReference type="EMBL" id="MGDD01000003">
    <property type="protein sequence ID" value="OGL50418.1"/>
    <property type="molecule type" value="Genomic_DNA"/>
</dbReference>
<name>A0A1F7SAY8_9BACT</name>
<evidence type="ECO:0000313" key="2">
    <source>
        <dbReference type="Proteomes" id="UP000179266"/>
    </source>
</evidence>
<sequence length="87" mass="10284">MYKENEKRPVQNKMKRFDEIVEINTGKRGIIESVLGDGCYLIVFEDENWKPRTLMESEITLLPAETIVEQPLDHLDRIERYLNSSKE</sequence>
<dbReference type="AlphaFoldDB" id="A0A1F7SAY8"/>
<proteinExistence type="predicted"/>
<gene>
    <name evidence="1" type="ORF">A2161_13450</name>
</gene>
<evidence type="ECO:0000313" key="1">
    <source>
        <dbReference type="EMBL" id="OGL50418.1"/>
    </source>
</evidence>
<comment type="caution">
    <text evidence="1">The sequence shown here is derived from an EMBL/GenBank/DDBJ whole genome shotgun (WGS) entry which is preliminary data.</text>
</comment>
<reference evidence="1 2" key="1">
    <citation type="journal article" date="2016" name="Nat. Commun.">
        <title>Thousands of microbial genomes shed light on interconnected biogeochemical processes in an aquifer system.</title>
        <authorList>
            <person name="Anantharaman K."/>
            <person name="Brown C.T."/>
            <person name="Hug L.A."/>
            <person name="Sharon I."/>
            <person name="Castelle C.J."/>
            <person name="Probst A.J."/>
            <person name="Thomas B.C."/>
            <person name="Singh A."/>
            <person name="Wilkins M.J."/>
            <person name="Karaoz U."/>
            <person name="Brodie E.L."/>
            <person name="Williams K.H."/>
            <person name="Hubbard S.S."/>
            <person name="Banfield J.F."/>
        </authorList>
    </citation>
    <scope>NUCLEOTIDE SEQUENCE [LARGE SCALE GENOMIC DNA]</scope>
</reference>
<organism evidence="1 2">
    <name type="scientific">Candidatus Schekmanbacteria bacterium RBG_13_48_7</name>
    <dbReference type="NCBI Taxonomy" id="1817878"/>
    <lineage>
        <taxon>Bacteria</taxon>
        <taxon>Candidatus Schekmaniibacteriota</taxon>
    </lineage>
</organism>